<protein>
    <recommendedName>
        <fullName evidence="3">Ava_C0101 and related proteins</fullName>
    </recommendedName>
</protein>
<dbReference type="RefSeq" id="WP_166584574.1">
    <property type="nucleotide sequence ID" value="NZ_WWEO01000038.1"/>
</dbReference>
<keyword evidence="2" id="KW-1185">Reference proteome</keyword>
<name>A0A965ZF17_9SPHI</name>
<dbReference type="InterPro" id="IPR046038">
    <property type="entry name" value="DUF5996"/>
</dbReference>
<comment type="caution">
    <text evidence="1">The sequence shown here is derived from an EMBL/GenBank/DDBJ whole genome shotgun (WGS) entry which is preliminary data.</text>
</comment>
<evidence type="ECO:0000313" key="2">
    <source>
        <dbReference type="Proteomes" id="UP000638732"/>
    </source>
</evidence>
<accession>A0A965ZF17</accession>
<evidence type="ECO:0008006" key="3">
    <source>
        <dbReference type="Google" id="ProtNLM"/>
    </source>
</evidence>
<proteinExistence type="predicted"/>
<dbReference type="Proteomes" id="UP000638732">
    <property type="component" value="Unassembled WGS sequence"/>
</dbReference>
<reference evidence="1" key="1">
    <citation type="submission" date="2020-01" db="EMBL/GenBank/DDBJ databases">
        <authorList>
            <person name="Seo Y.L."/>
        </authorList>
    </citation>
    <scope>NUCLEOTIDE SEQUENCE</scope>
    <source>
        <strain evidence="1">R11</strain>
    </source>
</reference>
<dbReference type="AlphaFoldDB" id="A0A965ZF17"/>
<sequence>MIKDKIPTAWPQLNYPDLKDTLLTVQLWTQIVGKIRLVNTPWINHAWHVTLYVSSRGLTTGSIPYEDGSFQIDFDFVDHQLIISASNGGTKQMVLEPKTVASFYHELFALLTDMGIEVDIYGKPNELAEAIPFAEDEIHKSYDAAQMHNYWQALVRIDAVFTRFRAGFTGKCSPVHLFWGAFDLAVTRFSGRTAPPHQGSMPNMPARVMREAYSHEVSSAGFWGGGESYPFPAFYSYCYPTPADYGKQPVKPTEAFYSEEMGEFFLNYDVVQQSPKPEEILLSFLRTTYDAAATTGNWDKQLVCNLTSFEK</sequence>
<dbReference type="Pfam" id="PF19459">
    <property type="entry name" value="DUF5996"/>
    <property type="match status" value="1"/>
</dbReference>
<reference evidence="1" key="2">
    <citation type="submission" date="2020-10" db="EMBL/GenBank/DDBJ databases">
        <title>Mucilaginibacter sp. nov., isolated from soil.</title>
        <authorList>
            <person name="Jeon C.O."/>
        </authorList>
    </citation>
    <scope>NUCLEOTIDE SEQUENCE</scope>
    <source>
        <strain evidence="1">R11</strain>
    </source>
</reference>
<gene>
    <name evidence="1" type="ORF">GSY63_04195</name>
</gene>
<evidence type="ECO:0000313" key="1">
    <source>
        <dbReference type="EMBL" id="NCD68551.1"/>
    </source>
</evidence>
<organism evidence="1 2">
    <name type="scientific">Mucilaginibacter agri</name>
    <dbReference type="NCBI Taxonomy" id="2695265"/>
    <lineage>
        <taxon>Bacteria</taxon>
        <taxon>Pseudomonadati</taxon>
        <taxon>Bacteroidota</taxon>
        <taxon>Sphingobacteriia</taxon>
        <taxon>Sphingobacteriales</taxon>
        <taxon>Sphingobacteriaceae</taxon>
        <taxon>Mucilaginibacter</taxon>
    </lineage>
</organism>
<dbReference type="EMBL" id="WWEO01000038">
    <property type="protein sequence ID" value="NCD68551.1"/>
    <property type="molecule type" value="Genomic_DNA"/>
</dbReference>